<protein>
    <recommendedName>
        <fullName evidence="6">Anaphase-promoting complex subunit 11</fullName>
    </recommendedName>
</protein>
<evidence type="ECO:0000259" key="3">
    <source>
        <dbReference type="PROSITE" id="PS50089"/>
    </source>
</evidence>
<evidence type="ECO:0000259" key="4">
    <source>
        <dbReference type="PROSITE" id="PS50966"/>
    </source>
</evidence>
<proteinExistence type="predicted"/>
<keyword evidence="1" id="KW-0862">Zinc</keyword>
<keyword evidence="1" id="KW-0479">Metal-binding</keyword>
<reference evidence="5" key="1">
    <citation type="submission" date="2021-01" db="EMBL/GenBank/DDBJ databases">
        <authorList>
            <person name="Corre E."/>
            <person name="Pelletier E."/>
            <person name="Niang G."/>
            <person name="Scheremetjew M."/>
            <person name="Finn R."/>
            <person name="Kale V."/>
            <person name="Holt S."/>
            <person name="Cochrane G."/>
            <person name="Meng A."/>
            <person name="Brown T."/>
            <person name="Cohen L."/>
        </authorList>
    </citation>
    <scope>NUCLEOTIDE SEQUENCE</scope>
    <source>
        <strain evidence="5">B650</strain>
    </source>
</reference>
<dbReference type="InterPro" id="IPR001841">
    <property type="entry name" value="Znf_RING"/>
</dbReference>
<dbReference type="InterPro" id="IPR039903">
    <property type="entry name" value="Zswim2"/>
</dbReference>
<dbReference type="SMART" id="SM00184">
    <property type="entry name" value="RING"/>
    <property type="match status" value="2"/>
</dbReference>
<evidence type="ECO:0008006" key="6">
    <source>
        <dbReference type="Google" id="ProtNLM"/>
    </source>
</evidence>
<evidence type="ECO:0000256" key="2">
    <source>
        <dbReference type="SAM" id="MobiDB-lite"/>
    </source>
</evidence>
<feature type="domain" description="SWIM-type" evidence="4">
    <location>
        <begin position="119"/>
        <end position="152"/>
    </location>
</feature>
<evidence type="ECO:0000256" key="1">
    <source>
        <dbReference type="PROSITE-ProRule" id="PRU00175"/>
    </source>
</evidence>
<dbReference type="PROSITE" id="PS50089">
    <property type="entry name" value="ZF_RING_2"/>
    <property type="match status" value="1"/>
</dbReference>
<dbReference type="SUPFAM" id="SSF57850">
    <property type="entry name" value="RING/U-box"/>
    <property type="match status" value="2"/>
</dbReference>
<dbReference type="GO" id="GO:0008270">
    <property type="term" value="F:zinc ion binding"/>
    <property type="evidence" value="ECO:0007669"/>
    <property type="project" value="UniProtKB-KW"/>
</dbReference>
<dbReference type="EMBL" id="HBGY01016605">
    <property type="protein sequence ID" value="CAD9582603.1"/>
    <property type="molecule type" value="Transcribed_RNA"/>
</dbReference>
<gene>
    <name evidence="5" type="ORF">LDAN0321_LOCUS10727</name>
</gene>
<feature type="compositionally biased region" description="Basic and acidic residues" evidence="2">
    <location>
        <begin position="200"/>
        <end position="212"/>
    </location>
</feature>
<dbReference type="GO" id="GO:0061630">
    <property type="term" value="F:ubiquitin protein ligase activity"/>
    <property type="evidence" value="ECO:0007669"/>
    <property type="project" value="InterPro"/>
</dbReference>
<sequence>MQPHKPYCRIEARRQKRCLKLKSWHYGNPFKYMESSVSNQQASLFFNFGNKISRKHIPNKRKRRSLYLTVIVMRDHPFINRRPQEFDETITLLSQNTFFLVNRPGPTVFIISSPPDITFKVTIGNIQNCSCGEGLKAKKLCVHILFVMLRVLRIEDTNPLAWQLSLTDDEVTRILDGKHRFQRRDDTKRKFHRKGKKSANQKDKRDEDQDDVAKVWDDPGFTRERKRLTEDELCPICQEEMTTDQLKISELCFCISGCLANFHVKCMKMVESYASAKGKSTQCPLCRAEFGPLVIPNASSAPKSVQGKAYIKCSSCNCKISGHSHFFRCVNCPTHDNCKRCFKRASSSTVNPTKHIFVTSKVEPYPFHWSVATPPTKNMGTSDLVDLQSREFSDRDYQLLLSLDHSPVPLMHHHLALALPSEEIHSFSTDTQCSVCSCPLSAQKSIKRFPCNHVGHESCTINLLMDLQNDNIAEASCRKCSAPLFPSLQRKPSIKSSIMKKTAGASRTQCDASMSNQAAPMQNKLICGIVGIGAKKNFPLDEAMKTIRPSQNIGCATRPSERSTGRLHGRKMATFELGTRRLQILGANASENLRNEVDALTAKRNHSKGSHHTQYRRSIDRPKRAVCYTESVSKSSHVRESKSKVGFDIQQLKVSGSRDALHTMHNSE</sequence>
<evidence type="ECO:0000313" key="5">
    <source>
        <dbReference type="EMBL" id="CAD9582603.1"/>
    </source>
</evidence>
<name>A0A7S2KPK2_9STRA</name>
<accession>A0A7S2KPK2</accession>
<dbReference type="PROSITE" id="PS50966">
    <property type="entry name" value="ZF_SWIM"/>
    <property type="match status" value="1"/>
</dbReference>
<dbReference type="Gene3D" id="3.30.40.10">
    <property type="entry name" value="Zinc/RING finger domain, C3HC4 (zinc finger)"/>
    <property type="match status" value="2"/>
</dbReference>
<organism evidence="5">
    <name type="scientific">Leptocylindrus danicus</name>
    <dbReference type="NCBI Taxonomy" id="163516"/>
    <lineage>
        <taxon>Eukaryota</taxon>
        <taxon>Sar</taxon>
        <taxon>Stramenopiles</taxon>
        <taxon>Ochrophyta</taxon>
        <taxon>Bacillariophyta</taxon>
        <taxon>Coscinodiscophyceae</taxon>
        <taxon>Chaetocerotophycidae</taxon>
        <taxon>Leptocylindrales</taxon>
        <taxon>Leptocylindraceae</taxon>
        <taxon>Leptocylindrus</taxon>
    </lineage>
</organism>
<feature type="region of interest" description="Disordered" evidence="2">
    <location>
        <begin position="185"/>
        <end position="212"/>
    </location>
</feature>
<dbReference type="AlphaFoldDB" id="A0A7S2KPK2"/>
<dbReference type="InterPro" id="IPR007527">
    <property type="entry name" value="Znf_SWIM"/>
</dbReference>
<dbReference type="PANTHER" id="PTHR21540">
    <property type="entry name" value="RING FINGER AND SWIM DOMAIN-CONTAINING PROTEIN 2"/>
    <property type="match status" value="1"/>
</dbReference>
<dbReference type="InterPro" id="IPR013083">
    <property type="entry name" value="Znf_RING/FYVE/PHD"/>
</dbReference>
<feature type="compositionally biased region" description="Basic residues" evidence="2">
    <location>
        <begin position="189"/>
        <end position="199"/>
    </location>
</feature>
<keyword evidence="1" id="KW-0863">Zinc-finger</keyword>
<dbReference type="Pfam" id="PF04434">
    <property type="entry name" value="SWIM"/>
    <property type="match status" value="1"/>
</dbReference>
<feature type="domain" description="RING-type" evidence="3">
    <location>
        <begin position="234"/>
        <end position="287"/>
    </location>
</feature>
<dbReference type="PANTHER" id="PTHR21540:SF3">
    <property type="entry name" value="E3 UBIQUITIN-PROTEIN LIGASE ZSWIM2"/>
    <property type="match status" value="1"/>
</dbReference>